<dbReference type="AlphaFoldDB" id="A0A1S1RI22"/>
<reference evidence="2" key="1">
    <citation type="submission" date="2016-07" db="EMBL/GenBank/DDBJ databases">
        <title>Frankia sp. NRRL B-16219 Genome sequencing.</title>
        <authorList>
            <person name="Ghodhbane-Gtari F."/>
            <person name="Swanson E."/>
            <person name="Gueddou A."/>
            <person name="Louati M."/>
            <person name="Nouioui I."/>
            <person name="Hezbri K."/>
            <person name="Abebe-Akele F."/>
            <person name="Simpson S."/>
            <person name="Morris K."/>
            <person name="Thomas K."/>
            <person name="Gtari M."/>
            <person name="Tisa L.S."/>
        </authorList>
    </citation>
    <scope>NUCLEOTIDE SEQUENCE [LARGE SCALE GENOMIC DNA]</scope>
    <source>
        <strain evidence="2">NRRL B-16219</strain>
    </source>
</reference>
<organism evidence="1 2">
    <name type="scientific">Parafrankia soli</name>
    <dbReference type="NCBI Taxonomy" id="2599596"/>
    <lineage>
        <taxon>Bacteria</taxon>
        <taxon>Bacillati</taxon>
        <taxon>Actinomycetota</taxon>
        <taxon>Actinomycetes</taxon>
        <taxon>Frankiales</taxon>
        <taxon>Frankiaceae</taxon>
        <taxon>Parafrankia</taxon>
    </lineage>
</organism>
<protein>
    <submittedName>
        <fullName evidence="1">Uncharacterized protein</fullName>
    </submittedName>
</protein>
<name>A0A1S1RI22_9ACTN</name>
<evidence type="ECO:0000313" key="1">
    <source>
        <dbReference type="EMBL" id="OHV45035.1"/>
    </source>
</evidence>
<sequence length="68" mass="6871">MTTLAREAGVRRTPERGPAATSLGAVLADVAPVATVLGEARHSRCGARLPAIVTRRAGAGGTRAPRPA</sequence>
<proteinExistence type="predicted"/>
<accession>A0A1S1RI22</accession>
<keyword evidence="2" id="KW-1185">Reference proteome</keyword>
<dbReference type="Proteomes" id="UP000179769">
    <property type="component" value="Unassembled WGS sequence"/>
</dbReference>
<evidence type="ECO:0000313" key="2">
    <source>
        <dbReference type="Proteomes" id="UP000179769"/>
    </source>
</evidence>
<dbReference type="EMBL" id="MAXA01000014">
    <property type="protein sequence ID" value="OHV45035.1"/>
    <property type="molecule type" value="Genomic_DNA"/>
</dbReference>
<gene>
    <name evidence="1" type="ORF">BBK14_09730</name>
</gene>
<comment type="caution">
    <text evidence="1">The sequence shown here is derived from an EMBL/GenBank/DDBJ whole genome shotgun (WGS) entry which is preliminary data.</text>
</comment>